<dbReference type="GO" id="GO:0012506">
    <property type="term" value="C:vesicle membrane"/>
    <property type="evidence" value="ECO:0007669"/>
    <property type="project" value="TreeGrafter"/>
</dbReference>
<dbReference type="InterPro" id="IPR037104">
    <property type="entry name" value="Annexin_sf"/>
</dbReference>
<accession>A0A9D4KVA2</accession>
<name>A0A9D4KVA2_DREPO</name>
<dbReference type="InterPro" id="IPR029488">
    <property type="entry name" value="Hmw/CFAP97"/>
</dbReference>
<evidence type="ECO:0000313" key="3">
    <source>
        <dbReference type="EMBL" id="KAH3845817.1"/>
    </source>
</evidence>
<dbReference type="Proteomes" id="UP000828390">
    <property type="component" value="Unassembled WGS sequence"/>
</dbReference>
<dbReference type="Pfam" id="PF13879">
    <property type="entry name" value="Hmw_CFAP97"/>
    <property type="match status" value="1"/>
</dbReference>
<dbReference type="GO" id="GO:0005634">
    <property type="term" value="C:nucleus"/>
    <property type="evidence" value="ECO:0007669"/>
    <property type="project" value="TreeGrafter"/>
</dbReference>
<dbReference type="Gene3D" id="1.10.220.10">
    <property type="entry name" value="Annexin"/>
    <property type="match status" value="2"/>
</dbReference>
<sequence>MSRNQSGTITLLCVSNRFRKKKRDRPEIDHENKLLLNKMTHVLKYGGNIDNWNNYESRSLNFPYRERQNEDIARENLGIARRLETVRPKLEINKWEQQYQHHQYLKRIWSDSVKDFGEFTPRRFSRMSRTRSEEALDDTNDEDFQSVDTADEKKLPKLKKSKKTGARATKSETSYPVTRTEKQSPTRTGPTKLPKINANKADAPEKSRKEDGVSTGYKETGDDKSDVAQLFKIAKQLGRPEDIFIKTLIKKTHKQRMATKEKFKEKYELDLVTELKNGLGRQWEYLIDALLQDMGVADSYAVFDALSAAHKTSDMADVVELLSTRNNKSITALKESYRKEFSISLEEDIRDRTQPPTQLLLLTLQKPTSFLQASLFWPSLSQPASSRRLCSGRVLANQLPPGVSVLAES</sequence>
<feature type="region of interest" description="Disordered" evidence="2">
    <location>
        <begin position="126"/>
        <end position="220"/>
    </location>
</feature>
<reference evidence="3" key="1">
    <citation type="journal article" date="2019" name="bioRxiv">
        <title>The Genome of the Zebra Mussel, Dreissena polymorpha: A Resource for Invasive Species Research.</title>
        <authorList>
            <person name="McCartney M.A."/>
            <person name="Auch B."/>
            <person name="Kono T."/>
            <person name="Mallez S."/>
            <person name="Zhang Y."/>
            <person name="Obille A."/>
            <person name="Becker A."/>
            <person name="Abrahante J.E."/>
            <person name="Garbe J."/>
            <person name="Badalamenti J.P."/>
            <person name="Herman A."/>
            <person name="Mangelson H."/>
            <person name="Liachko I."/>
            <person name="Sullivan S."/>
            <person name="Sone E.D."/>
            <person name="Koren S."/>
            <person name="Silverstein K.A.T."/>
            <person name="Beckman K.B."/>
            <person name="Gohl D.M."/>
        </authorList>
    </citation>
    <scope>NUCLEOTIDE SEQUENCE</scope>
    <source>
        <strain evidence="3">Duluth1</strain>
        <tissue evidence="3">Whole animal</tissue>
    </source>
</reference>
<evidence type="ECO:0008006" key="5">
    <source>
        <dbReference type="Google" id="ProtNLM"/>
    </source>
</evidence>
<dbReference type="PANTHER" id="PTHR10502">
    <property type="entry name" value="ANNEXIN"/>
    <property type="match status" value="1"/>
</dbReference>
<dbReference type="GO" id="GO:0005509">
    <property type="term" value="F:calcium ion binding"/>
    <property type="evidence" value="ECO:0007669"/>
    <property type="project" value="InterPro"/>
</dbReference>
<proteinExistence type="inferred from homology"/>
<dbReference type="GO" id="GO:0001786">
    <property type="term" value="F:phosphatidylserine binding"/>
    <property type="evidence" value="ECO:0007669"/>
    <property type="project" value="TreeGrafter"/>
</dbReference>
<feature type="compositionally biased region" description="Acidic residues" evidence="2">
    <location>
        <begin position="135"/>
        <end position="145"/>
    </location>
</feature>
<dbReference type="GO" id="GO:0005886">
    <property type="term" value="C:plasma membrane"/>
    <property type="evidence" value="ECO:0007669"/>
    <property type="project" value="TreeGrafter"/>
</dbReference>
<keyword evidence="4" id="KW-1185">Reference proteome</keyword>
<comment type="caution">
    <text evidence="3">The sequence shown here is derived from an EMBL/GenBank/DDBJ whole genome shotgun (WGS) entry which is preliminary data.</text>
</comment>
<evidence type="ECO:0000313" key="4">
    <source>
        <dbReference type="Proteomes" id="UP000828390"/>
    </source>
</evidence>
<dbReference type="SUPFAM" id="SSF47874">
    <property type="entry name" value="Annexin"/>
    <property type="match status" value="1"/>
</dbReference>
<reference evidence="3" key="2">
    <citation type="submission" date="2020-11" db="EMBL/GenBank/DDBJ databases">
        <authorList>
            <person name="McCartney M.A."/>
            <person name="Auch B."/>
            <person name="Kono T."/>
            <person name="Mallez S."/>
            <person name="Becker A."/>
            <person name="Gohl D.M."/>
            <person name="Silverstein K.A.T."/>
            <person name="Koren S."/>
            <person name="Bechman K.B."/>
            <person name="Herman A."/>
            <person name="Abrahante J.E."/>
            <person name="Garbe J."/>
        </authorList>
    </citation>
    <scope>NUCLEOTIDE SEQUENCE</scope>
    <source>
        <strain evidence="3">Duluth1</strain>
        <tissue evidence="3">Whole animal</tissue>
    </source>
</reference>
<dbReference type="GO" id="GO:0005544">
    <property type="term" value="F:calcium-dependent phospholipid binding"/>
    <property type="evidence" value="ECO:0007669"/>
    <property type="project" value="InterPro"/>
</dbReference>
<dbReference type="PANTHER" id="PTHR10502:SF175">
    <property type="entry name" value="ANNEXIN A13"/>
    <property type="match status" value="1"/>
</dbReference>
<dbReference type="GO" id="GO:0005737">
    <property type="term" value="C:cytoplasm"/>
    <property type="evidence" value="ECO:0007669"/>
    <property type="project" value="TreeGrafter"/>
</dbReference>
<evidence type="ECO:0000256" key="1">
    <source>
        <dbReference type="ARBA" id="ARBA00008315"/>
    </source>
</evidence>
<organism evidence="3 4">
    <name type="scientific">Dreissena polymorpha</name>
    <name type="common">Zebra mussel</name>
    <name type="synonym">Mytilus polymorpha</name>
    <dbReference type="NCBI Taxonomy" id="45954"/>
    <lineage>
        <taxon>Eukaryota</taxon>
        <taxon>Metazoa</taxon>
        <taxon>Spiralia</taxon>
        <taxon>Lophotrochozoa</taxon>
        <taxon>Mollusca</taxon>
        <taxon>Bivalvia</taxon>
        <taxon>Autobranchia</taxon>
        <taxon>Heteroconchia</taxon>
        <taxon>Euheterodonta</taxon>
        <taxon>Imparidentia</taxon>
        <taxon>Neoheterodontei</taxon>
        <taxon>Myida</taxon>
        <taxon>Dreissenoidea</taxon>
        <taxon>Dreissenidae</taxon>
        <taxon>Dreissena</taxon>
    </lineage>
</organism>
<evidence type="ECO:0000256" key="2">
    <source>
        <dbReference type="SAM" id="MobiDB-lite"/>
    </source>
</evidence>
<feature type="compositionally biased region" description="Basic and acidic residues" evidence="2">
    <location>
        <begin position="202"/>
        <end position="212"/>
    </location>
</feature>
<dbReference type="EMBL" id="JAIWYP010000003">
    <property type="protein sequence ID" value="KAH3845817.1"/>
    <property type="molecule type" value="Genomic_DNA"/>
</dbReference>
<comment type="similarity">
    <text evidence="1">Belongs to the CFAP97 family.</text>
</comment>
<protein>
    <recommendedName>
        <fullName evidence="5">Annexin</fullName>
    </recommendedName>
</protein>
<feature type="compositionally biased region" description="Basic residues" evidence="2">
    <location>
        <begin position="156"/>
        <end position="165"/>
    </location>
</feature>
<dbReference type="AlphaFoldDB" id="A0A9D4KVA2"/>
<gene>
    <name evidence="3" type="ORF">DPMN_088107</name>
</gene>